<reference evidence="4" key="1">
    <citation type="journal article" date="2019" name="Int. J. Syst. Evol. Microbiol.">
        <title>The Global Catalogue of Microorganisms (GCM) 10K type strain sequencing project: providing services to taxonomists for standard genome sequencing and annotation.</title>
        <authorList>
            <consortium name="The Broad Institute Genomics Platform"/>
            <consortium name="The Broad Institute Genome Sequencing Center for Infectious Disease"/>
            <person name="Wu L."/>
            <person name="Ma J."/>
        </authorList>
    </citation>
    <scope>NUCLEOTIDE SEQUENCE [LARGE SCALE GENOMIC DNA]</scope>
    <source>
        <strain evidence="4">JCM 18715</strain>
    </source>
</reference>
<dbReference type="PANTHER" id="PTHR46124:SF2">
    <property type="entry name" value="D-AMINOACYL-TRNA DEACYLASE"/>
    <property type="match status" value="1"/>
</dbReference>
<accession>A0ABP9QB13</accession>
<dbReference type="PIRSF" id="PIRSF005902">
    <property type="entry name" value="DNase_TatD"/>
    <property type="match status" value="1"/>
</dbReference>
<gene>
    <name evidence="3" type="ORF">GCM10025770_04330</name>
</gene>
<sequence>MSAAAETSEAKPGQLALIDTHLHLDAAEFDADREHVIARARAAGVTRFVLPAVEVSNFETVRSLARSLPGSVFALGIHPLYVNRAQESDIEVLRAQLSQGDACAVGEIGLDGFEPDGDPERQEWFFNAQLKLAREFDLPVILHVRRAQDRVLKYLRRHKLRGGIAHAFNGSRQQAQAFIDLGFKLGFGGAMTYSGSTRIRELAATLPLESIVLESDAPDIPPAWLPQGRNEPAEVRRFAEVLAELRGLETTVLVARTSANACEVLNP</sequence>
<comment type="similarity">
    <text evidence="1">Belongs to the metallo-dependent hydrolases superfamily. TatD-type hydrolase family.</text>
</comment>
<name>A0ABP9QB13_9RHOO</name>
<dbReference type="InterPro" id="IPR018228">
    <property type="entry name" value="DNase_TatD-rel_CS"/>
</dbReference>
<keyword evidence="4" id="KW-1185">Reference proteome</keyword>
<dbReference type="Gene3D" id="3.20.20.140">
    <property type="entry name" value="Metal-dependent hydrolases"/>
    <property type="match status" value="1"/>
</dbReference>
<dbReference type="Proteomes" id="UP001500547">
    <property type="component" value="Unassembled WGS sequence"/>
</dbReference>
<dbReference type="InterPro" id="IPR001130">
    <property type="entry name" value="TatD-like"/>
</dbReference>
<dbReference type="EMBL" id="BAABLD010000002">
    <property type="protein sequence ID" value="GAA5158934.1"/>
    <property type="molecule type" value="Genomic_DNA"/>
</dbReference>
<dbReference type="PROSITE" id="PS01137">
    <property type="entry name" value="TATD_1"/>
    <property type="match status" value="1"/>
</dbReference>
<evidence type="ECO:0000256" key="2">
    <source>
        <dbReference type="ARBA" id="ARBA00022801"/>
    </source>
</evidence>
<dbReference type="PANTHER" id="PTHR46124">
    <property type="entry name" value="D-AMINOACYL-TRNA DEACYLASE"/>
    <property type="match status" value="1"/>
</dbReference>
<proteinExistence type="inferred from homology"/>
<protein>
    <submittedName>
        <fullName evidence="3">TatD family hydrolase</fullName>
    </submittedName>
</protein>
<comment type="caution">
    <text evidence="3">The sequence shown here is derived from an EMBL/GenBank/DDBJ whole genome shotgun (WGS) entry which is preliminary data.</text>
</comment>
<dbReference type="GO" id="GO:0016787">
    <property type="term" value="F:hydrolase activity"/>
    <property type="evidence" value="ECO:0007669"/>
    <property type="project" value="UniProtKB-KW"/>
</dbReference>
<keyword evidence="2 3" id="KW-0378">Hydrolase</keyword>
<evidence type="ECO:0000313" key="4">
    <source>
        <dbReference type="Proteomes" id="UP001500547"/>
    </source>
</evidence>
<dbReference type="Pfam" id="PF01026">
    <property type="entry name" value="TatD_DNase"/>
    <property type="match status" value="1"/>
</dbReference>
<dbReference type="InterPro" id="IPR032466">
    <property type="entry name" value="Metal_Hydrolase"/>
</dbReference>
<evidence type="ECO:0000313" key="3">
    <source>
        <dbReference type="EMBL" id="GAA5158934.1"/>
    </source>
</evidence>
<organism evidence="3 4">
    <name type="scientific">Viridibacterium curvum</name>
    <dbReference type="NCBI Taxonomy" id="1101404"/>
    <lineage>
        <taxon>Bacteria</taxon>
        <taxon>Pseudomonadati</taxon>
        <taxon>Pseudomonadota</taxon>
        <taxon>Betaproteobacteria</taxon>
        <taxon>Rhodocyclales</taxon>
        <taxon>Rhodocyclaceae</taxon>
        <taxon>Viridibacterium</taxon>
    </lineage>
</organism>
<dbReference type="SUPFAM" id="SSF51556">
    <property type="entry name" value="Metallo-dependent hydrolases"/>
    <property type="match status" value="1"/>
</dbReference>
<dbReference type="PROSITE" id="PS01090">
    <property type="entry name" value="TATD_2"/>
    <property type="match status" value="1"/>
</dbReference>
<dbReference type="RefSeq" id="WP_345531185.1">
    <property type="nucleotide sequence ID" value="NZ_BAABLD010000002.1"/>
</dbReference>
<evidence type="ECO:0000256" key="1">
    <source>
        <dbReference type="ARBA" id="ARBA00009275"/>
    </source>
</evidence>
<dbReference type="CDD" id="cd01310">
    <property type="entry name" value="TatD_DNAse"/>
    <property type="match status" value="1"/>
</dbReference>